<dbReference type="PIRSF" id="PIRSF006092">
    <property type="entry name" value="GreA_GreB"/>
    <property type="match status" value="1"/>
</dbReference>
<dbReference type="PROSITE" id="PS00829">
    <property type="entry name" value="GREAB_1"/>
    <property type="match status" value="1"/>
</dbReference>
<comment type="similarity">
    <text evidence="1 9 10">Belongs to the GreA/GreB family.</text>
</comment>
<dbReference type="NCBIfam" id="TIGR01462">
    <property type="entry name" value="greA"/>
    <property type="match status" value="1"/>
</dbReference>
<reference evidence="13 14" key="1">
    <citation type="submission" date="2021-10" db="EMBL/GenBank/DDBJ databases">
        <title>Lutispora strain m25 sp. nov., a thermophilic, non-spore-forming bacterium isolated from a lab-scale methanogenic bioreactor digesting anaerobic sludge.</title>
        <authorList>
            <person name="El Houari A."/>
            <person name="Mcdonald J."/>
        </authorList>
    </citation>
    <scope>NUCLEOTIDE SEQUENCE [LARGE SCALE GENOMIC DNA]</scope>
    <source>
        <strain evidence="14">m25</strain>
    </source>
</reference>
<keyword evidence="4 9" id="KW-0175">Coiled coil</keyword>
<feature type="coiled-coil region" evidence="9">
    <location>
        <begin position="15"/>
        <end position="72"/>
    </location>
</feature>
<sequence length="160" mass="17829">MSNNNKENLLTLSGLAKLEEELEYLRATKRAEVAQRIKQALAFGDISENSEYDEAKNEQAFIEGRIAQLENILKTAKVIDDEDINTDIVNVGAKVLLKDEDFEDEMEYTIVGSAEADPINLKISNESPVGKALIGKKVGDVVEIQVPDGILKYRILHIKK</sequence>
<evidence type="ECO:0000256" key="2">
    <source>
        <dbReference type="ARBA" id="ARBA00013729"/>
    </source>
</evidence>
<keyword evidence="6 9" id="KW-0804">Transcription</keyword>
<keyword evidence="3 9" id="KW-0805">Transcription regulation</keyword>
<dbReference type="EMBL" id="JAJEKE010000013">
    <property type="protein sequence ID" value="MCQ1530562.1"/>
    <property type="molecule type" value="Genomic_DNA"/>
</dbReference>
<evidence type="ECO:0000256" key="1">
    <source>
        <dbReference type="ARBA" id="ARBA00008213"/>
    </source>
</evidence>
<dbReference type="HAMAP" id="MF_00105">
    <property type="entry name" value="GreA_GreB"/>
    <property type="match status" value="1"/>
</dbReference>
<keyword evidence="13" id="KW-0648">Protein biosynthesis</keyword>
<feature type="domain" description="Transcription elongation factor GreA/GreB N-terminal" evidence="12">
    <location>
        <begin position="9"/>
        <end position="78"/>
    </location>
</feature>
<dbReference type="GO" id="GO:0003746">
    <property type="term" value="F:translation elongation factor activity"/>
    <property type="evidence" value="ECO:0007669"/>
    <property type="project" value="UniProtKB-KW"/>
</dbReference>
<comment type="function">
    <text evidence="7 9 10">Necessary for efficient RNA polymerase transcription elongation past template-encoded arresting sites. The arresting sites in DNA have the property of trapping a certain fraction of elongating RNA polymerases that pass through, resulting in locked ternary complexes. Cleavage of the nascent transcript by cleavage factors such as GreA or GreB allows the resumption of elongation from the new 3'terminus. GreA releases sequences of 2 to 3 nucleotides.</text>
</comment>
<evidence type="ECO:0000256" key="9">
    <source>
        <dbReference type="HAMAP-Rule" id="MF_00105"/>
    </source>
</evidence>
<dbReference type="Pfam" id="PF03449">
    <property type="entry name" value="GreA_GreB_N"/>
    <property type="match status" value="1"/>
</dbReference>
<dbReference type="InterPro" id="IPR028624">
    <property type="entry name" value="Tscrpt_elong_fac_GreA/B"/>
</dbReference>
<evidence type="ECO:0000256" key="5">
    <source>
        <dbReference type="ARBA" id="ARBA00023125"/>
    </source>
</evidence>
<dbReference type="Gene3D" id="3.10.50.30">
    <property type="entry name" value="Transcription elongation factor, GreA/GreB, C-terminal domain"/>
    <property type="match status" value="1"/>
</dbReference>
<dbReference type="InterPro" id="IPR022691">
    <property type="entry name" value="Tscrpt_elong_fac_GreA/B_N"/>
</dbReference>
<evidence type="ECO:0000256" key="7">
    <source>
        <dbReference type="ARBA" id="ARBA00024916"/>
    </source>
</evidence>
<dbReference type="PANTHER" id="PTHR30437:SF4">
    <property type="entry name" value="TRANSCRIPTION ELONGATION FACTOR GREA"/>
    <property type="match status" value="1"/>
</dbReference>
<evidence type="ECO:0000259" key="11">
    <source>
        <dbReference type="Pfam" id="PF01272"/>
    </source>
</evidence>
<evidence type="ECO:0000256" key="3">
    <source>
        <dbReference type="ARBA" id="ARBA00023015"/>
    </source>
</evidence>
<dbReference type="InterPro" id="IPR018151">
    <property type="entry name" value="TF_GreA/GreB_CS"/>
</dbReference>
<organism evidence="13 14">
    <name type="scientific">Lutispora saccharofermentans</name>
    <dbReference type="NCBI Taxonomy" id="3024236"/>
    <lineage>
        <taxon>Bacteria</taxon>
        <taxon>Bacillati</taxon>
        <taxon>Bacillota</taxon>
        <taxon>Clostridia</taxon>
        <taxon>Lutisporales</taxon>
        <taxon>Lutisporaceae</taxon>
        <taxon>Lutispora</taxon>
    </lineage>
</organism>
<evidence type="ECO:0000256" key="10">
    <source>
        <dbReference type="RuleBase" id="RU000556"/>
    </source>
</evidence>
<dbReference type="Proteomes" id="UP001651880">
    <property type="component" value="Unassembled WGS sequence"/>
</dbReference>
<dbReference type="SUPFAM" id="SSF54534">
    <property type="entry name" value="FKBP-like"/>
    <property type="match status" value="1"/>
</dbReference>
<accession>A0ABT1NH00</accession>
<dbReference type="RefSeq" id="WP_255228086.1">
    <property type="nucleotide sequence ID" value="NZ_JAJEKE010000013.1"/>
</dbReference>
<dbReference type="InterPro" id="IPR006359">
    <property type="entry name" value="Tscrpt_elong_fac_GreA"/>
</dbReference>
<dbReference type="InterPro" id="IPR036953">
    <property type="entry name" value="GreA/GreB_C_sf"/>
</dbReference>
<dbReference type="NCBIfam" id="NF001263">
    <property type="entry name" value="PRK00226.1-4"/>
    <property type="match status" value="1"/>
</dbReference>
<dbReference type="NCBIfam" id="NF001261">
    <property type="entry name" value="PRK00226.1-2"/>
    <property type="match status" value="1"/>
</dbReference>
<dbReference type="PANTHER" id="PTHR30437">
    <property type="entry name" value="TRANSCRIPTION ELONGATION FACTOR GREA"/>
    <property type="match status" value="1"/>
</dbReference>
<evidence type="ECO:0000313" key="14">
    <source>
        <dbReference type="Proteomes" id="UP001651880"/>
    </source>
</evidence>
<dbReference type="InterPro" id="IPR036805">
    <property type="entry name" value="Tscrpt_elong_fac_GreA/B_N_sf"/>
</dbReference>
<evidence type="ECO:0000256" key="4">
    <source>
        <dbReference type="ARBA" id="ARBA00023054"/>
    </source>
</evidence>
<evidence type="ECO:0000313" key="13">
    <source>
        <dbReference type="EMBL" id="MCQ1530562.1"/>
    </source>
</evidence>
<feature type="domain" description="Transcription elongation factor GreA/GreB C-terminal" evidence="11">
    <location>
        <begin position="86"/>
        <end position="159"/>
    </location>
</feature>
<evidence type="ECO:0000259" key="12">
    <source>
        <dbReference type="Pfam" id="PF03449"/>
    </source>
</evidence>
<keyword evidence="5 9" id="KW-0238">DNA-binding</keyword>
<dbReference type="PROSITE" id="PS00830">
    <property type="entry name" value="GREAB_2"/>
    <property type="match status" value="1"/>
</dbReference>
<evidence type="ECO:0000256" key="6">
    <source>
        <dbReference type="ARBA" id="ARBA00023163"/>
    </source>
</evidence>
<keyword evidence="14" id="KW-1185">Reference proteome</keyword>
<name>A0ABT1NH00_9FIRM</name>
<dbReference type="InterPro" id="IPR023459">
    <property type="entry name" value="Tscrpt_elong_fac_GreA/B_fam"/>
</dbReference>
<dbReference type="SUPFAM" id="SSF46557">
    <property type="entry name" value="GreA transcript cleavage protein, N-terminal domain"/>
    <property type="match status" value="1"/>
</dbReference>
<proteinExistence type="inferred from homology"/>
<protein>
    <recommendedName>
        <fullName evidence="2 9">Transcription elongation factor GreA</fullName>
    </recommendedName>
    <alternativeName>
        <fullName evidence="8 9">Transcript cleavage factor GreA</fullName>
    </alternativeName>
</protein>
<dbReference type="Gene3D" id="1.10.287.180">
    <property type="entry name" value="Transcription elongation factor, GreA/GreB, N-terminal domain"/>
    <property type="match status" value="1"/>
</dbReference>
<comment type="caution">
    <text evidence="13">The sequence shown here is derived from an EMBL/GenBank/DDBJ whole genome shotgun (WGS) entry which is preliminary data.</text>
</comment>
<dbReference type="Pfam" id="PF01272">
    <property type="entry name" value="GreA_GreB"/>
    <property type="match status" value="1"/>
</dbReference>
<evidence type="ECO:0000256" key="8">
    <source>
        <dbReference type="ARBA" id="ARBA00030776"/>
    </source>
</evidence>
<dbReference type="InterPro" id="IPR001437">
    <property type="entry name" value="Tscrpt_elong_fac_GreA/B_C"/>
</dbReference>
<keyword evidence="13" id="KW-0251">Elongation factor</keyword>
<gene>
    <name evidence="9 13" type="primary">greA</name>
    <name evidence="13" type="ORF">LJD61_13530</name>
</gene>